<reference evidence="1 2" key="1">
    <citation type="journal article" date="2016" name="Genome Announc.">
        <title>Draft Genome Sequence of Paenibacillus amylolyticus Heshi-A3, Isolated from Fermented Rice Bran in a Japanese Fermented Seafood Dish.</title>
        <authorList>
            <person name="Akuzawa S."/>
            <person name="Nagaoka J."/>
            <person name="Kanekatsu M."/>
            <person name="Kubota E."/>
            <person name="Ohtake R."/>
            <person name="Suzuki T."/>
            <person name="Kanesaki Y."/>
        </authorList>
    </citation>
    <scope>NUCLEOTIDE SEQUENCE [LARGE SCALE GENOMIC DNA]</scope>
    <source>
        <strain evidence="1 2">Heshi-A3</strain>
    </source>
</reference>
<gene>
    <name evidence="1" type="ORF">PAHA3_5779</name>
</gene>
<keyword evidence="1" id="KW-0282">Flagellum</keyword>
<evidence type="ECO:0000313" key="2">
    <source>
        <dbReference type="Proteomes" id="UP000069697"/>
    </source>
</evidence>
<sequence length="116" mass="13347">MGNFDAIIKTINLLNEKDKKQSEEELKREKRLGLIKSGIENLVEEGRDSVDISVNTIKTSAGYTWNVKIYGREVILISDELMREVKDKELYIDYRALAATFINKKLQDQLNSKHSS</sequence>
<keyword evidence="1" id="KW-0969">Cilium</keyword>
<dbReference type="EMBL" id="BCNV01000011">
    <property type="protein sequence ID" value="GAS85645.1"/>
    <property type="molecule type" value="Genomic_DNA"/>
</dbReference>
<dbReference type="Proteomes" id="UP000069697">
    <property type="component" value="Unassembled WGS sequence"/>
</dbReference>
<organism evidence="1 2">
    <name type="scientific">Paenibacillus amylolyticus</name>
    <dbReference type="NCBI Taxonomy" id="1451"/>
    <lineage>
        <taxon>Bacteria</taxon>
        <taxon>Bacillati</taxon>
        <taxon>Bacillota</taxon>
        <taxon>Bacilli</taxon>
        <taxon>Bacillales</taxon>
        <taxon>Paenibacillaceae</taxon>
        <taxon>Paenibacillus</taxon>
    </lineage>
</organism>
<dbReference type="AlphaFoldDB" id="A0A100VTD5"/>
<keyword evidence="1" id="KW-0966">Cell projection</keyword>
<evidence type="ECO:0000313" key="1">
    <source>
        <dbReference type="EMBL" id="GAS85645.1"/>
    </source>
</evidence>
<reference evidence="2" key="2">
    <citation type="submission" date="2016-01" db="EMBL/GenBank/DDBJ databases">
        <title>Draft Genome Sequence of Paenibacillus amylolyticus Heshi-A3 that Was Isolated from Fermented Rice Bran with Aging Salted Mackerel, Which Was Named Heshiko as Traditional Fermented Seafood in Japan.</title>
        <authorList>
            <person name="Akuzawa S."/>
            <person name="Nakagawa J."/>
            <person name="Kanekatsu T."/>
            <person name="Kubota E."/>
            <person name="Ohtake R."/>
            <person name="Suzuki T."/>
            <person name="Kanesaki Y."/>
        </authorList>
    </citation>
    <scope>NUCLEOTIDE SEQUENCE [LARGE SCALE GENOMIC DNA]</scope>
    <source>
        <strain evidence="2">Heshi-A3</strain>
    </source>
</reference>
<protein>
    <submittedName>
        <fullName evidence="1">Flagellar hook-associated protein, FliD</fullName>
    </submittedName>
</protein>
<proteinExistence type="predicted"/>
<accession>A0A100VTD5</accession>
<dbReference type="RefSeq" id="WP_062837950.1">
    <property type="nucleotide sequence ID" value="NZ_BCNV01000011.1"/>
</dbReference>
<comment type="caution">
    <text evidence="1">The sequence shown here is derived from an EMBL/GenBank/DDBJ whole genome shotgun (WGS) entry which is preliminary data.</text>
</comment>
<name>A0A100VTD5_PAEAM</name>